<keyword evidence="2" id="KW-1185">Reference proteome</keyword>
<evidence type="ECO:0000313" key="1">
    <source>
        <dbReference type="EMBL" id="MCP9200513.1"/>
    </source>
</evidence>
<evidence type="ECO:0000313" key="2">
    <source>
        <dbReference type="Proteomes" id="UP001155280"/>
    </source>
</evidence>
<comment type="caution">
    <text evidence="1">The sequence shown here is derived from an EMBL/GenBank/DDBJ whole genome shotgun (WGS) entry which is preliminary data.</text>
</comment>
<protein>
    <submittedName>
        <fullName evidence="1">Uncharacterized protein</fullName>
    </submittedName>
</protein>
<gene>
    <name evidence="1" type="ORF">MKO06_11370</name>
</gene>
<organism evidence="1 2">
    <name type="scientific">Christiangramia oceanisediminis</name>
    <dbReference type="NCBI Taxonomy" id="2920386"/>
    <lineage>
        <taxon>Bacteria</taxon>
        <taxon>Pseudomonadati</taxon>
        <taxon>Bacteroidota</taxon>
        <taxon>Flavobacteriia</taxon>
        <taxon>Flavobacteriales</taxon>
        <taxon>Flavobacteriaceae</taxon>
        <taxon>Christiangramia</taxon>
    </lineage>
</organism>
<sequence length="47" mass="5528">MPEFLLKIHQVYDKDDLFSSKIDYSVKILMRMNEDMLDLNYGTTGKA</sequence>
<name>A0A9X2R8W8_9FLAO</name>
<dbReference type="RefSeq" id="WP_241551297.1">
    <property type="nucleotide sequence ID" value="NZ_JANCNS010000002.1"/>
</dbReference>
<reference evidence="1" key="1">
    <citation type="submission" date="2022-07" db="EMBL/GenBank/DDBJ databases">
        <title>Gramela sediminis sp. nov., isolated from deep-sea sediment of the Indian Ocean.</title>
        <authorList>
            <person name="Shi H."/>
        </authorList>
    </citation>
    <scope>NUCLEOTIDE SEQUENCE</scope>
    <source>
        <strain evidence="1">GC03-9</strain>
    </source>
</reference>
<dbReference type="EMBL" id="JANCNS010000002">
    <property type="protein sequence ID" value="MCP9200513.1"/>
    <property type="molecule type" value="Genomic_DNA"/>
</dbReference>
<proteinExistence type="predicted"/>
<dbReference type="Proteomes" id="UP001155280">
    <property type="component" value="Unassembled WGS sequence"/>
</dbReference>
<accession>A0A9X2R8W8</accession>
<dbReference type="AlphaFoldDB" id="A0A9X2R8W8"/>